<dbReference type="InterPro" id="IPR049790">
    <property type="entry name" value="Rv3655c/TadE"/>
</dbReference>
<protein>
    <recommendedName>
        <fullName evidence="5">TadE-like protein</fullName>
    </recommendedName>
</protein>
<name>A0A4R6KNC2_9ACTN</name>
<keyword evidence="2" id="KW-1133">Transmembrane helix</keyword>
<evidence type="ECO:0008006" key="5">
    <source>
        <dbReference type="Google" id="ProtNLM"/>
    </source>
</evidence>
<evidence type="ECO:0000313" key="3">
    <source>
        <dbReference type="EMBL" id="TDO50845.1"/>
    </source>
</evidence>
<evidence type="ECO:0000256" key="2">
    <source>
        <dbReference type="SAM" id="Phobius"/>
    </source>
</evidence>
<dbReference type="NCBIfam" id="NF041390">
    <property type="entry name" value="TadE_Rv3655c"/>
    <property type="match status" value="1"/>
</dbReference>
<comment type="caution">
    <text evidence="3">The sequence shown here is derived from an EMBL/GenBank/DDBJ whole genome shotgun (WGS) entry which is preliminary data.</text>
</comment>
<organism evidence="3 4">
    <name type="scientific">Kribbella caucasensis</name>
    <dbReference type="NCBI Taxonomy" id="2512215"/>
    <lineage>
        <taxon>Bacteria</taxon>
        <taxon>Bacillati</taxon>
        <taxon>Actinomycetota</taxon>
        <taxon>Actinomycetes</taxon>
        <taxon>Propionibacteriales</taxon>
        <taxon>Kribbellaceae</taxon>
        <taxon>Kribbella</taxon>
    </lineage>
</organism>
<evidence type="ECO:0000256" key="1">
    <source>
        <dbReference type="SAM" id="MobiDB-lite"/>
    </source>
</evidence>
<dbReference type="Proteomes" id="UP000295388">
    <property type="component" value="Unassembled WGS sequence"/>
</dbReference>
<dbReference type="EMBL" id="SNWQ01000004">
    <property type="protein sequence ID" value="TDO50845.1"/>
    <property type="molecule type" value="Genomic_DNA"/>
</dbReference>
<sequence>MNRKQETHGARRGGRWARGGERRACHGGGRARQGGRRRAEEGTVTAEVAILLPMLMATIVFGFWVVGVVTANVRSVDAARDVARAVARGESPEAARSIGERAAPPGALVEITRDGDYIHVTVTTSKTPDWPLFKQLPAIPVEAKATIRSEPGEDQLP</sequence>
<accession>A0A4R6KNC2</accession>
<gene>
    <name evidence="3" type="ORF">EV643_104345</name>
</gene>
<keyword evidence="4" id="KW-1185">Reference proteome</keyword>
<keyword evidence="2" id="KW-0472">Membrane</keyword>
<evidence type="ECO:0000313" key="4">
    <source>
        <dbReference type="Proteomes" id="UP000295388"/>
    </source>
</evidence>
<dbReference type="RefSeq" id="WP_305000395.1">
    <property type="nucleotide sequence ID" value="NZ_SNWQ01000004.1"/>
</dbReference>
<reference evidence="3 4" key="1">
    <citation type="submission" date="2019-03" db="EMBL/GenBank/DDBJ databases">
        <title>Genomic Encyclopedia of Type Strains, Phase III (KMG-III): the genomes of soil and plant-associated and newly described type strains.</title>
        <authorList>
            <person name="Whitman W."/>
        </authorList>
    </citation>
    <scope>NUCLEOTIDE SEQUENCE [LARGE SCALE GENOMIC DNA]</scope>
    <source>
        <strain evidence="3 4">VKM Ac-2527</strain>
    </source>
</reference>
<feature type="transmembrane region" description="Helical" evidence="2">
    <location>
        <begin position="44"/>
        <end position="66"/>
    </location>
</feature>
<proteinExistence type="predicted"/>
<dbReference type="AlphaFoldDB" id="A0A4R6KNC2"/>
<feature type="region of interest" description="Disordered" evidence="1">
    <location>
        <begin position="1"/>
        <end position="40"/>
    </location>
</feature>
<keyword evidence="2" id="KW-0812">Transmembrane</keyword>